<protein>
    <submittedName>
        <fullName evidence="2">Type I-B CRISPR-associated protein Cas5</fullName>
    </submittedName>
</protein>
<dbReference type="Pfam" id="PF09704">
    <property type="entry name" value="Cas_Cas5d"/>
    <property type="match status" value="1"/>
</dbReference>
<reference evidence="2 3" key="1">
    <citation type="submission" date="2016-08" db="EMBL/GenBank/DDBJ databases">
        <title>Complete Genome Sequence Of The Indigo Reducing Clostridium isatidis DSM15098.</title>
        <authorList>
            <person name="Little G.T."/>
            <person name="Minton N.P."/>
        </authorList>
    </citation>
    <scope>NUCLEOTIDE SEQUENCE [LARGE SCALE GENOMIC DNA]</scope>
    <source>
        <strain evidence="2 3">DSM 15098</strain>
    </source>
</reference>
<keyword evidence="1" id="KW-0051">Antiviral defense</keyword>
<dbReference type="Proteomes" id="UP000264883">
    <property type="component" value="Chromosome"/>
</dbReference>
<dbReference type="InterPro" id="IPR013421">
    <property type="entry name" value="CRISPR-assoc_prot_Cas5_HALMA"/>
</dbReference>
<sequence>MKCLVFDIKSDYGHFRKFYTTSSPLTFSIPPRPTVAGMISAIIGLDKEVYLKYFNKKDAKIAIQIASPVNKSRISYNLINTKTANMYSKIKDRTQVTFELLKDPKFRIYFSHNNSEIYNNLKNFLEKKKTYYTLSMGLSEYIAEFEYIKEIEVNEVNNLEDFVYIDTAINFHEEVEIEFEDNKEYFKDNIPNEMNTNREITEYIKVLFERNGFPIRCKCNYYEGSDGEKIVFL</sequence>
<organism evidence="2 3">
    <name type="scientific">Clostridium isatidis</name>
    <dbReference type="NCBI Taxonomy" id="182773"/>
    <lineage>
        <taxon>Bacteria</taxon>
        <taxon>Bacillati</taxon>
        <taxon>Bacillota</taxon>
        <taxon>Clostridia</taxon>
        <taxon>Eubacteriales</taxon>
        <taxon>Clostridiaceae</taxon>
        <taxon>Clostridium</taxon>
    </lineage>
</organism>
<dbReference type="InterPro" id="IPR021124">
    <property type="entry name" value="CRISPR-assoc_prot_Cas5"/>
</dbReference>
<evidence type="ECO:0000313" key="2">
    <source>
        <dbReference type="EMBL" id="ASW42776.1"/>
    </source>
</evidence>
<gene>
    <name evidence="2" type="ORF">BEN51_04590</name>
</gene>
<proteinExistence type="predicted"/>
<dbReference type="InterPro" id="IPR013422">
    <property type="entry name" value="CRISPR-assoc_prot_Cas5_N"/>
</dbReference>
<dbReference type="Gene3D" id="3.30.70.2660">
    <property type="match status" value="1"/>
</dbReference>
<accession>A0A343JB68</accession>
<dbReference type="GO" id="GO:0043571">
    <property type="term" value="P:maintenance of CRISPR repeat elements"/>
    <property type="evidence" value="ECO:0007669"/>
    <property type="project" value="InterPro"/>
</dbReference>
<dbReference type="NCBIfam" id="TIGR02593">
    <property type="entry name" value="CRISPR_cas5"/>
    <property type="match status" value="1"/>
</dbReference>
<dbReference type="RefSeq" id="WP_119864909.1">
    <property type="nucleotide sequence ID" value="NZ_CP016786.1"/>
</dbReference>
<dbReference type="GO" id="GO:0051607">
    <property type="term" value="P:defense response to virus"/>
    <property type="evidence" value="ECO:0007669"/>
    <property type="project" value="UniProtKB-KW"/>
</dbReference>
<evidence type="ECO:0000256" key="1">
    <source>
        <dbReference type="ARBA" id="ARBA00023118"/>
    </source>
</evidence>
<dbReference type="NCBIfam" id="TIGR02592">
    <property type="entry name" value="cas_Cas5h"/>
    <property type="match status" value="1"/>
</dbReference>
<evidence type="ECO:0000313" key="3">
    <source>
        <dbReference type="Proteomes" id="UP000264883"/>
    </source>
</evidence>
<dbReference type="AlphaFoldDB" id="A0A343JB68"/>
<dbReference type="OrthoDB" id="1805474at2"/>
<keyword evidence="3" id="KW-1185">Reference proteome</keyword>
<dbReference type="KEGG" id="cia:BEN51_04590"/>
<dbReference type="EMBL" id="CP016786">
    <property type="protein sequence ID" value="ASW42776.1"/>
    <property type="molecule type" value="Genomic_DNA"/>
</dbReference>
<name>A0A343JB68_9CLOT</name>